<evidence type="ECO:0000256" key="2">
    <source>
        <dbReference type="SAM" id="MobiDB-lite"/>
    </source>
</evidence>
<reference evidence="4" key="1">
    <citation type="journal article" date="2021" name="Proc. Natl. Acad. Sci. U.S.A.">
        <title>A Catalog of Tens of Thousands of Viruses from Human Metagenomes Reveals Hidden Associations with Chronic Diseases.</title>
        <authorList>
            <person name="Tisza M.J."/>
            <person name="Buck C.B."/>
        </authorList>
    </citation>
    <scope>NUCLEOTIDE SEQUENCE</scope>
    <source>
        <strain evidence="4">Ctjsp22</strain>
    </source>
</reference>
<evidence type="ECO:0000313" key="4">
    <source>
        <dbReference type="EMBL" id="DAG01764.1"/>
    </source>
</evidence>
<feature type="compositionally biased region" description="Low complexity" evidence="2">
    <location>
        <begin position="389"/>
        <end position="398"/>
    </location>
</feature>
<proteinExistence type="predicted"/>
<feature type="region of interest" description="Disordered" evidence="2">
    <location>
        <begin position="379"/>
        <end position="398"/>
    </location>
</feature>
<organism evidence="4">
    <name type="scientific">Siphoviridae sp. ctjsp22</name>
    <dbReference type="NCBI Taxonomy" id="2825636"/>
    <lineage>
        <taxon>Viruses</taxon>
        <taxon>Duplodnaviria</taxon>
        <taxon>Heunggongvirae</taxon>
        <taxon>Uroviricota</taxon>
        <taxon>Caudoviricetes</taxon>
    </lineage>
</organism>
<accession>A0A8S5V4Z4</accession>
<name>A0A8S5V4Z4_9CAUD</name>
<dbReference type="Gene3D" id="3.40.630.40">
    <property type="entry name" value="Zn-dependent exopeptidases"/>
    <property type="match status" value="1"/>
</dbReference>
<evidence type="ECO:0000256" key="1">
    <source>
        <dbReference type="ARBA" id="ARBA00022529"/>
    </source>
</evidence>
<dbReference type="EMBL" id="BK016198">
    <property type="protein sequence ID" value="DAG01764.1"/>
    <property type="molecule type" value="Genomic_DNA"/>
</dbReference>
<sequence>MNSGSKVIKIAREELGYLEKASNAQLDSKTANAGDKNFTKYARDIDAIPHFYNGKKQGYPWCTVSLAWWFIKAFDVAEAKRLLLLPEDSLGAGVYYLKRYFKAAGQLGSTPKVGAVVFFGDDHTGIVTEIVGKGFRTIEGNTSPQSGVVINGGGVYEKEYASVKSSYTFGYPDYQENDEDAPAEKPKIYLSPAYHKANQCCYKRPDGQQCFETLENNEFLDILQPMLERCGFDIMRGPRRTPMSDEYGPDYMYRAIKESNEWGAKVHYVSHTNGSTNGPTGNGTVKGFLSMHHPSSANGKKLAELMVKYRKAIYPHGCRTATRSDLHELDDTNAYAVYQEHVYHDNPEDAAWFHEHMEECAVADCKALCEFCGLEYVEPEKPQEPETPEQPTVTETYTVKVTRSADGKSGTWEIVK</sequence>
<feature type="domain" description="Peptidase C51" evidence="3">
    <location>
        <begin position="55"/>
        <end position="141"/>
    </location>
</feature>
<dbReference type="InterPro" id="IPR007921">
    <property type="entry name" value="CHAP_dom"/>
</dbReference>
<dbReference type="SUPFAM" id="SSF53187">
    <property type="entry name" value="Zn-dependent exopeptidases"/>
    <property type="match status" value="1"/>
</dbReference>
<keyword evidence="1" id="KW-0929">Antimicrobial</keyword>
<dbReference type="Pfam" id="PF05257">
    <property type="entry name" value="CHAP"/>
    <property type="match status" value="1"/>
</dbReference>
<evidence type="ECO:0000259" key="3">
    <source>
        <dbReference type="Pfam" id="PF05257"/>
    </source>
</evidence>
<protein>
    <submittedName>
        <fullName evidence="4">PlyB like endolysin</fullName>
    </submittedName>
</protein>